<protein>
    <submittedName>
        <fullName evidence="1">Uncharacterized protein</fullName>
    </submittedName>
</protein>
<organism evidence="1">
    <name type="scientific">Arundo donax</name>
    <name type="common">Giant reed</name>
    <name type="synonym">Donax arundinaceus</name>
    <dbReference type="NCBI Taxonomy" id="35708"/>
    <lineage>
        <taxon>Eukaryota</taxon>
        <taxon>Viridiplantae</taxon>
        <taxon>Streptophyta</taxon>
        <taxon>Embryophyta</taxon>
        <taxon>Tracheophyta</taxon>
        <taxon>Spermatophyta</taxon>
        <taxon>Magnoliopsida</taxon>
        <taxon>Liliopsida</taxon>
        <taxon>Poales</taxon>
        <taxon>Poaceae</taxon>
        <taxon>PACMAD clade</taxon>
        <taxon>Arundinoideae</taxon>
        <taxon>Arundineae</taxon>
        <taxon>Arundo</taxon>
    </lineage>
</organism>
<proteinExistence type="predicted"/>
<reference evidence="1" key="1">
    <citation type="submission" date="2014-09" db="EMBL/GenBank/DDBJ databases">
        <authorList>
            <person name="Magalhaes I.L.F."/>
            <person name="Oliveira U."/>
            <person name="Santos F.R."/>
            <person name="Vidigal T.H.D.A."/>
            <person name="Brescovit A.D."/>
            <person name="Santos A.J."/>
        </authorList>
    </citation>
    <scope>NUCLEOTIDE SEQUENCE</scope>
    <source>
        <tissue evidence="1">Shoot tissue taken approximately 20 cm above the soil surface</tissue>
    </source>
</reference>
<accession>A0A0A9GJV0</accession>
<dbReference type="EMBL" id="GBRH01174227">
    <property type="protein sequence ID" value="JAE23669.1"/>
    <property type="molecule type" value="Transcribed_RNA"/>
</dbReference>
<evidence type="ECO:0000313" key="1">
    <source>
        <dbReference type="EMBL" id="JAE23669.1"/>
    </source>
</evidence>
<reference evidence="1" key="2">
    <citation type="journal article" date="2015" name="Data Brief">
        <title>Shoot transcriptome of the giant reed, Arundo donax.</title>
        <authorList>
            <person name="Barrero R.A."/>
            <person name="Guerrero F.D."/>
            <person name="Moolhuijzen P."/>
            <person name="Goolsby J.A."/>
            <person name="Tidwell J."/>
            <person name="Bellgard S.E."/>
            <person name="Bellgard M.I."/>
        </authorList>
    </citation>
    <scope>NUCLEOTIDE SEQUENCE</scope>
    <source>
        <tissue evidence="1">Shoot tissue taken approximately 20 cm above the soil surface</tissue>
    </source>
</reference>
<dbReference type="AlphaFoldDB" id="A0A0A9GJV0"/>
<name>A0A0A9GJV0_ARUDO</name>
<sequence>MTGLPKAISTHAILIHNHHDTTRRHPRLEYTQGKTIPISPLISII</sequence>